<evidence type="ECO:0000313" key="1">
    <source>
        <dbReference type="EMBL" id="PQP94938.1"/>
    </source>
</evidence>
<name>A0A314XRD4_PRUYE</name>
<dbReference type="PANTHER" id="PTHR36264">
    <property type="entry name" value="SET DOMAIN-CONTAINING PROTEIN"/>
    <property type="match status" value="1"/>
</dbReference>
<sequence length="188" mass="22091">MAASMKKTFYYNFFPTKAEEQEEAKKGCSSSGEKQISRVLIEMHDFPDNQPPLLLKHTDQRRIIKAVSVSEIQMGILFFSFSETFEHIFRHWTLDEVNLVLSGYNKFHVLVKDVTDHEETEYRSDRIFFQRLQNDEFYILGCLDVIRNRYLSAGDEIGLAWERDRNGTGMFLFKLLSRSKRAPANIMF</sequence>
<organism evidence="1 2">
    <name type="scientific">Prunus yedoensis var. nudiflora</name>
    <dbReference type="NCBI Taxonomy" id="2094558"/>
    <lineage>
        <taxon>Eukaryota</taxon>
        <taxon>Viridiplantae</taxon>
        <taxon>Streptophyta</taxon>
        <taxon>Embryophyta</taxon>
        <taxon>Tracheophyta</taxon>
        <taxon>Spermatophyta</taxon>
        <taxon>Magnoliopsida</taxon>
        <taxon>eudicotyledons</taxon>
        <taxon>Gunneridae</taxon>
        <taxon>Pentapetalae</taxon>
        <taxon>rosids</taxon>
        <taxon>fabids</taxon>
        <taxon>Rosales</taxon>
        <taxon>Rosaceae</taxon>
        <taxon>Amygdaloideae</taxon>
        <taxon>Amygdaleae</taxon>
        <taxon>Prunus</taxon>
    </lineage>
</organism>
<reference evidence="1 2" key="1">
    <citation type="submission" date="2018-02" db="EMBL/GenBank/DDBJ databases">
        <title>Draft genome of wild Prunus yedoensis var. nudiflora.</title>
        <authorList>
            <person name="Baek S."/>
            <person name="Kim J.-H."/>
            <person name="Choi K."/>
            <person name="Kim G.-B."/>
            <person name="Cho A."/>
            <person name="Jang H."/>
            <person name="Shin C.-H."/>
            <person name="Yu H.-J."/>
            <person name="Mun J.-H."/>
        </authorList>
    </citation>
    <scope>NUCLEOTIDE SEQUENCE [LARGE SCALE GENOMIC DNA]</scope>
    <source>
        <strain evidence="2">cv. Jeju island</strain>
        <tissue evidence="1">Leaf</tissue>
    </source>
</reference>
<dbReference type="PANTHER" id="PTHR36264:SF5">
    <property type="entry name" value="SET DOMAIN-CONTAINING PROTEIN"/>
    <property type="match status" value="1"/>
</dbReference>
<evidence type="ECO:0000313" key="2">
    <source>
        <dbReference type="Proteomes" id="UP000250321"/>
    </source>
</evidence>
<gene>
    <name evidence="1" type="ORF">Pyn_09935</name>
</gene>
<protein>
    <submittedName>
        <fullName evidence="1">B3 domain-containing protein</fullName>
    </submittedName>
</protein>
<dbReference type="Proteomes" id="UP000250321">
    <property type="component" value="Unassembled WGS sequence"/>
</dbReference>
<comment type="caution">
    <text evidence="1">The sequence shown here is derived from an EMBL/GenBank/DDBJ whole genome shotgun (WGS) entry which is preliminary data.</text>
</comment>
<accession>A0A314XRD4</accession>
<keyword evidence="2" id="KW-1185">Reference proteome</keyword>
<proteinExistence type="predicted"/>
<dbReference type="OrthoDB" id="911161at2759"/>
<dbReference type="EMBL" id="PJQY01002294">
    <property type="protein sequence ID" value="PQP94938.1"/>
    <property type="molecule type" value="Genomic_DNA"/>
</dbReference>
<dbReference type="AlphaFoldDB" id="A0A314XRD4"/>